<evidence type="ECO:0000313" key="1">
    <source>
        <dbReference type="EMBL" id="CAI2377327.1"/>
    </source>
</evidence>
<name>A0AAD1XR87_EUPCR</name>
<dbReference type="EMBL" id="CAMPGE010018959">
    <property type="protein sequence ID" value="CAI2377327.1"/>
    <property type="molecule type" value="Genomic_DNA"/>
</dbReference>
<keyword evidence="2" id="KW-1185">Reference proteome</keyword>
<evidence type="ECO:0000313" key="2">
    <source>
        <dbReference type="Proteomes" id="UP001295684"/>
    </source>
</evidence>
<comment type="caution">
    <text evidence="1">The sequence shown here is derived from an EMBL/GenBank/DDBJ whole genome shotgun (WGS) entry which is preliminary data.</text>
</comment>
<dbReference type="AlphaFoldDB" id="A0AAD1XR87"/>
<organism evidence="1 2">
    <name type="scientific">Euplotes crassus</name>
    <dbReference type="NCBI Taxonomy" id="5936"/>
    <lineage>
        <taxon>Eukaryota</taxon>
        <taxon>Sar</taxon>
        <taxon>Alveolata</taxon>
        <taxon>Ciliophora</taxon>
        <taxon>Intramacronucleata</taxon>
        <taxon>Spirotrichea</taxon>
        <taxon>Hypotrichia</taxon>
        <taxon>Euplotida</taxon>
        <taxon>Euplotidae</taxon>
        <taxon>Moneuplotes</taxon>
    </lineage>
</organism>
<dbReference type="Proteomes" id="UP001295684">
    <property type="component" value="Unassembled WGS sequence"/>
</dbReference>
<sequence>MSKKPQNGPLFESQGSKGIIKSPQLGFVIKSRIRPNTSNIKTLISKPKIRAENFKKLKEIVQNWRENQPFKLTSNNLDEINTMKKCMSNTRIPDLSKIHAKPLMFQIVNERFRKKQRLGFISRYLKSYEQQESRSKSSYPLCLPTKLNLINQTFKSVPITAKKAYKKQPPRPFSEVIFKALPETRVVNETTYKLHRIVSTCLKRSQEKP</sequence>
<accession>A0AAD1XR87</accession>
<protein>
    <submittedName>
        <fullName evidence="1">Uncharacterized protein</fullName>
    </submittedName>
</protein>
<reference evidence="1" key="1">
    <citation type="submission" date="2023-07" db="EMBL/GenBank/DDBJ databases">
        <authorList>
            <consortium name="AG Swart"/>
            <person name="Singh M."/>
            <person name="Singh A."/>
            <person name="Seah K."/>
            <person name="Emmerich C."/>
        </authorList>
    </citation>
    <scope>NUCLEOTIDE SEQUENCE</scope>
    <source>
        <strain evidence="1">DP1</strain>
    </source>
</reference>
<gene>
    <name evidence="1" type="ORF">ECRASSUSDP1_LOCUS18711</name>
</gene>
<proteinExistence type="predicted"/>